<evidence type="ECO:0000313" key="9">
    <source>
        <dbReference type="EMBL" id="ORX55741.1"/>
    </source>
</evidence>
<dbReference type="InterPro" id="IPR036866">
    <property type="entry name" value="RibonucZ/Hydroxyglut_hydro"/>
</dbReference>
<dbReference type="PANTHER" id="PTHR46018">
    <property type="entry name" value="ZINC PHOSPHODIESTERASE ELAC PROTEIN 1"/>
    <property type="match status" value="1"/>
</dbReference>
<evidence type="ECO:0000256" key="1">
    <source>
        <dbReference type="ARBA" id="ARBA00001947"/>
    </source>
</evidence>
<keyword evidence="5" id="KW-0479">Metal-binding</keyword>
<evidence type="ECO:0000256" key="7">
    <source>
        <dbReference type="ARBA" id="ARBA00022801"/>
    </source>
</evidence>
<comment type="subunit">
    <text evidence="2">Homodimer.</text>
</comment>
<dbReference type="EMBL" id="MCGT01000011">
    <property type="protein sequence ID" value="ORX55741.1"/>
    <property type="molecule type" value="Genomic_DNA"/>
</dbReference>
<keyword evidence="7" id="KW-0378">Hydrolase</keyword>
<comment type="caution">
    <text evidence="9">The sequence shown here is derived from an EMBL/GenBank/DDBJ whole genome shotgun (WGS) entry which is preliminary data.</text>
</comment>
<gene>
    <name evidence="9" type="ORF">DM01DRAFT_1335133</name>
</gene>
<evidence type="ECO:0000256" key="8">
    <source>
        <dbReference type="ARBA" id="ARBA00022833"/>
    </source>
</evidence>
<reference evidence="9 10" key="1">
    <citation type="submission" date="2016-07" db="EMBL/GenBank/DDBJ databases">
        <title>Pervasive Adenine N6-methylation of Active Genes in Fungi.</title>
        <authorList>
            <consortium name="DOE Joint Genome Institute"/>
            <person name="Mondo S.J."/>
            <person name="Dannebaum R.O."/>
            <person name="Kuo R.C."/>
            <person name="Labutti K."/>
            <person name="Haridas S."/>
            <person name="Kuo A."/>
            <person name="Salamov A."/>
            <person name="Ahrendt S.R."/>
            <person name="Lipzen A."/>
            <person name="Sullivan W."/>
            <person name="Andreopoulos W.B."/>
            <person name="Clum A."/>
            <person name="Lindquist E."/>
            <person name="Daum C."/>
            <person name="Ramamoorthy G.K."/>
            <person name="Gryganskyi A."/>
            <person name="Culley D."/>
            <person name="Magnuson J.K."/>
            <person name="James T.Y."/>
            <person name="O'Malley M.A."/>
            <person name="Stajich J.E."/>
            <person name="Spatafora J.W."/>
            <person name="Visel A."/>
            <person name="Grigoriev I.V."/>
        </authorList>
    </citation>
    <scope>NUCLEOTIDE SEQUENCE [LARGE SCALE GENOMIC DNA]</scope>
    <source>
        <strain evidence="9 10">NRRL 3301</strain>
    </source>
</reference>
<keyword evidence="8" id="KW-0862">Zinc</keyword>
<dbReference type="HAMAP" id="MF_01818">
    <property type="entry name" value="RNase_Z_BN"/>
    <property type="match status" value="1"/>
</dbReference>
<dbReference type="Pfam" id="PF23023">
    <property type="entry name" value="Anti-Pycsar_Apyc1"/>
    <property type="match status" value="1"/>
</dbReference>
<keyword evidence="3" id="KW-0819">tRNA processing</keyword>
<dbReference type="GO" id="GO:0042781">
    <property type="term" value="F:3'-tRNA processing endoribonuclease activity"/>
    <property type="evidence" value="ECO:0007669"/>
    <property type="project" value="TreeGrafter"/>
</dbReference>
<evidence type="ECO:0000313" key="10">
    <source>
        <dbReference type="Proteomes" id="UP000242146"/>
    </source>
</evidence>
<accession>A0A1X2GKB9</accession>
<evidence type="ECO:0000256" key="6">
    <source>
        <dbReference type="ARBA" id="ARBA00022759"/>
    </source>
</evidence>
<protein>
    <submittedName>
        <fullName evidence="9">Uncharacterized protein</fullName>
    </submittedName>
</protein>
<evidence type="ECO:0000256" key="3">
    <source>
        <dbReference type="ARBA" id="ARBA00022694"/>
    </source>
</evidence>
<comment type="cofactor">
    <cofactor evidence="1">
        <name>Zn(2+)</name>
        <dbReference type="ChEBI" id="CHEBI:29105"/>
    </cofactor>
</comment>
<dbReference type="Proteomes" id="UP000242146">
    <property type="component" value="Unassembled WGS sequence"/>
</dbReference>
<evidence type="ECO:0000256" key="4">
    <source>
        <dbReference type="ARBA" id="ARBA00022722"/>
    </source>
</evidence>
<dbReference type="PANTHER" id="PTHR46018:SF2">
    <property type="entry name" value="ZINC PHOSPHODIESTERASE ELAC PROTEIN 1"/>
    <property type="match status" value="1"/>
</dbReference>
<dbReference type="CDD" id="cd07717">
    <property type="entry name" value="RNaseZ_ZiPD-like_MBL-fold"/>
    <property type="match status" value="1"/>
</dbReference>
<dbReference type="OrthoDB" id="527344at2759"/>
<evidence type="ECO:0000256" key="5">
    <source>
        <dbReference type="ARBA" id="ARBA00022723"/>
    </source>
</evidence>
<dbReference type="STRING" id="101127.A0A1X2GKB9"/>
<keyword evidence="4" id="KW-0540">Nuclease</keyword>
<dbReference type="AlphaFoldDB" id="A0A1X2GKB9"/>
<dbReference type="GO" id="GO:0005634">
    <property type="term" value="C:nucleus"/>
    <property type="evidence" value="ECO:0007669"/>
    <property type="project" value="TreeGrafter"/>
</dbReference>
<dbReference type="SUPFAM" id="SSF56281">
    <property type="entry name" value="Metallo-hydrolase/oxidoreductase"/>
    <property type="match status" value="1"/>
</dbReference>
<dbReference type="GO" id="GO:0046872">
    <property type="term" value="F:metal ion binding"/>
    <property type="evidence" value="ECO:0007669"/>
    <property type="project" value="UniProtKB-KW"/>
</dbReference>
<dbReference type="InterPro" id="IPR013471">
    <property type="entry name" value="RNase_Z/BN"/>
</dbReference>
<name>A0A1X2GKB9_9FUNG</name>
<sequence length="355" mass="39053">MALRVNGDIWLFDCGEATQHQFQKSQLKMGRITKIFITHMHGDHCFGLGPLLCSTGTNTGGDSADPSYACPPLEIYGPSRLRQWLRTTMKSTYTTLERTYRVHEILFPDDPEDANEQLYSQELPGENLRLTSTNDLPLAVQLDIGAGFKVTATPIKHSIPSIGFVIQEPDILGTIDIAAIRPVLLRNADALLAQGIKQPLSLLGKLQRSGQPIDLPDGTRIEPPSKVPGRQVVILGDTCDPSNIASFCSQPQLLVHEATNALTSMDAGSVTEELVEERCIAHGHSTPQMAGAFAKRLGAHTLILTHFSSRYKGDESPESLSVMEEVRQLALGTFGQDKDKHLHCARDFYEFQIKL</sequence>
<keyword evidence="10" id="KW-1185">Reference proteome</keyword>
<proteinExistence type="inferred from homology"/>
<evidence type="ECO:0000256" key="2">
    <source>
        <dbReference type="ARBA" id="ARBA00011738"/>
    </source>
</evidence>
<keyword evidence="6" id="KW-0255">Endonuclease</keyword>
<dbReference type="Gene3D" id="3.60.15.10">
    <property type="entry name" value="Ribonuclease Z/Hydroxyacylglutathione hydrolase-like"/>
    <property type="match status" value="1"/>
</dbReference>
<organism evidence="9 10">
    <name type="scientific">Hesseltinella vesiculosa</name>
    <dbReference type="NCBI Taxonomy" id="101127"/>
    <lineage>
        <taxon>Eukaryota</taxon>
        <taxon>Fungi</taxon>
        <taxon>Fungi incertae sedis</taxon>
        <taxon>Mucoromycota</taxon>
        <taxon>Mucoromycotina</taxon>
        <taxon>Mucoromycetes</taxon>
        <taxon>Mucorales</taxon>
        <taxon>Cunninghamellaceae</taxon>
        <taxon>Hesseltinella</taxon>
    </lineage>
</organism>